<dbReference type="InterPro" id="IPR037171">
    <property type="entry name" value="NagB/RpiA_transferase-like"/>
</dbReference>
<dbReference type="Pfam" id="PF02589">
    <property type="entry name" value="LUD_dom"/>
    <property type="match status" value="1"/>
</dbReference>
<keyword evidence="2" id="KW-0408">Iron</keyword>
<dbReference type="Gene3D" id="3.40.50.10420">
    <property type="entry name" value="NagB/RpiA/CoA transferase-like"/>
    <property type="match status" value="1"/>
</dbReference>
<organism evidence="7">
    <name type="scientific">hydrocarbon metagenome</name>
    <dbReference type="NCBI Taxonomy" id="938273"/>
    <lineage>
        <taxon>unclassified sequences</taxon>
        <taxon>metagenomes</taxon>
        <taxon>ecological metagenomes</taxon>
    </lineage>
</organism>
<evidence type="ECO:0000259" key="6">
    <source>
        <dbReference type="PROSITE" id="PS51379"/>
    </source>
</evidence>
<evidence type="ECO:0000256" key="1">
    <source>
        <dbReference type="ARBA" id="ARBA00022448"/>
    </source>
</evidence>
<dbReference type="InterPro" id="IPR004452">
    <property type="entry name" value="LutB/LldF"/>
</dbReference>
<keyword evidence="2" id="KW-0004">4Fe-4S</keyword>
<dbReference type="PROSITE" id="PS51379">
    <property type="entry name" value="4FE4S_FER_2"/>
    <property type="match status" value="2"/>
</dbReference>
<feature type="domain" description="4Fe-4S ferredoxin-type" evidence="6">
    <location>
        <begin position="347"/>
        <end position="376"/>
    </location>
</feature>
<feature type="compositionally biased region" description="Basic and acidic residues" evidence="5">
    <location>
        <begin position="458"/>
        <end position="468"/>
    </location>
</feature>
<evidence type="ECO:0000313" key="7">
    <source>
        <dbReference type="EMBL" id="KUG29236.1"/>
    </source>
</evidence>
<dbReference type="GO" id="GO:0051539">
    <property type="term" value="F:4 iron, 4 sulfur cluster binding"/>
    <property type="evidence" value="ECO:0007669"/>
    <property type="project" value="UniProtKB-KW"/>
</dbReference>
<proteinExistence type="predicted"/>
<dbReference type="InterPro" id="IPR017900">
    <property type="entry name" value="4Fe4S_Fe_S_CS"/>
</dbReference>
<dbReference type="PANTHER" id="PTHR47153:SF2">
    <property type="entry name" value="LACTATE UTILIZATION PROTEIN B"/>
    <property type="match status" value="1"/>
</dbReference>
<comment type="caution">
    <text evidence="7">The sequence shown here is derived from an EMBL/GenBank/DDBJ whole genome shotgun (WGS) entry which is preliminary data.</text>
</comment>
<sequence length="468" mass="50252">MDTFEQRAERAAADTRLRGVLRRAAGVLRGLRERAFADFEDFEAARTRLREARLRSVLRLPEMLARLEERVTAAGGVVHYAGDAAEAREIVVGLARERGVRLVVKGKSMIGEEIGLNGAFAGAGIESVETDLGEYIIQLAGEGPSHIISPALHKSREDVAALFQEKLGRTADTAPELTRIAREALREKFLAADMGVTGANLAVADTGSVVLLENEGNIRFSTTCPGVHVAVMSIEKVVETLDDAVDVLALLPRSATGQRLPVYLSVFTGPRREGEADGALEFHLVLLDNGRSRILADPVMREMLLCVRCGACLNVCPVYKTIGGHAYGGVYPGPMGSVLTPLLMPSRETFALAHACTGCGACREACPAGIDHPGMILELRRRGVEDMGWCGPGQRLLAGAAEAALAHPLLYRGLLGGLRAVDPGLTALSRLPVLRAFARKRRVPRLRPPFRSRIGATSRERPGRGGGR</sequence>
<dbReference type="SUPFAM" id="SSF100950">
    <property type="entry name" value="NagB/RpiA/CoA transferase-like"/>
    <property type="match status" value="1"/>
</dbReference>
<dbReference type="SUPFAM" id="SSF46548">
    <property type="entry name" value="alpha-helical ferredoxin"/>
    <property type="match status" value="1"/>
</dbReference>
<protein>
    <submittedName>
        <fullName evidence="7">Putative l-lactate dehydrogenase, iron-sulfur cluster-binding subunit ykgf</fullName>
    </submittedName>
</protein>
<reference evidence="7" key="1">
    <citation type="journal article" date="2015" name="Proc. Natl. Acad. Sci. U.S.A.">
        <title>Networks of energetic and metabolic interactions define dynamics in microbial communities.</title>
        <authorList>
            <person name="Embree M."/>
            <person name="Liu J.K."/>
            <person name="Al-Bassam M.M."/>
            <person name="Zengler K."/>
        </authorList>
    </citation>
    <scope>NUCLEOTIDE SEQUENCE</scope>
</reference>
<accession>A0A0W8G7U3</accession>
<feature type="region of interest" description="Disordered" evidence="5">
    <location>
        <begin position="448"/>
        <end position="468"/>
    </location>
</feature>
<dbReference type="InterPro" id="IPR009051">
    <property type="entry name" value="Helical_ferredxn"/>
</dbReference>
<keyword evidence="1" id="KW-0813">Transport</keyword>
<evidence type="ECO:0000256" key="3">
    <source>
        <dbReference type="ARBA" id="ARBA00022737"/>
    </source>
</evidence>
<dbReference type="InterPro" id="IPR017896">
    <property type="entry name" value="4Fe4S_Fe-S-bd"/>
</dbReference>
<keyword evidence="2" id="KW-0411">Iron-sulfur</keyword>
<dbReference type="EMBL" id="LNQE01000115">
    <property type="protein sequence ID" value="KUG29236.1"/>
    <property type="molecule type" value="Genomic_DNA"/>
</dbReference>
<dbReference type="AlphaFoldDB" id="A0A0W8G7U3"/>
<evidence type="ECO:0000256" key="4">
    <source>
        <dbReference type="ARBA" id="ARBA00022982"/>
    </source>
</evidence>
<keyword evidence="2" id="KW-0479">Metal-binding</keyword>
<dbReference type="InterPro" id="IPR003741">
    <property type="entry name" value="LUD_dom"/>
</dbReference>
<evidence type="ECO:0000256" key="2">
    <source>
        <dbReference type="ARBA" id="ARBA00022485"/>
    </source>
</evidence>
<dbReference type="InterPro" id="IPR024185">
    <property type="entry name" value="FTHF_cligase-like_sf"/>
</dbReference>
<name>A0A0W8G7U3_9ZZZZ</name>
<feature type="domain" description="4Fe-4S ferredoxin-type" evidence="6">
    <location>
        <begin position="296"/>
        <end position="327"/>
    </location>
</feature>
<dbReference type="Gene3D" id="1.10.1060.10">
    <property type="entry name" value="Alpha-helical ferredoxin"/>
    <property type="match status" value="1"/>
</dbReference>
<gene>
    <name evidence="7" type="ORF">ASZ90_000875</name>
</gene>
<dbReference type="PROSITE" id="PS00198">
    <property type="entry name" value="4FE4S_FER_1"/>
    <property type="match status" value="1"/>
</dbReference>
<keyword evidence="3" id="KW-0677">Repeat</keyword>
<dbReference type="PANTHER" id="PTHR47153">
    <property type="entry name" value="LACTATE UTILIZATION PROTEIN B"/>
    <property type="match status" value="1"/>
</dbReference>
<evidence type="ECO:0000256" key="5">
    <source>
        <dbReference type="SAM" id="MobiDB-lite"/>
    </source>
</evidence>
<dbReference type="GO" id="GO:0006089">
    <property type="term" value="P:lactate metabolic process"/>
    <property type="evidence" value="ECO:0007669"/>
    <property type="project" value="InterPro"/>
</dbReference>
<dbReference type="Pfam" id="PF13183">
    <property type="entry name" value="Fer4_8"/>
    <property type="match status" value="1"/>
</dbReference>
<keyword evidence="4" id="KW-0249">Electron transport</keyword>